<name>A0A7W3LSK1_ACTNM</name>
<dbReference type="AlphaFoldDB" id="A0A7W3LSK1"/>
<evidence type="ECO:0000259" key="1">
    <source>
        <dbReference type="Pfam" id="PF05368"/>
    </source>
</evidence>
<dbReference type="Pfam" id="PF05368">
    <property type="entry name" value="NmrA"/>
    <property type="match status" value="1"/>
</dbReference>
<comment type="caution">
    <text evidence="2">The sequence shown here is derived from an EMBL/GenBank/DDBJ whole genome shotgun (WGS) entry which is preliminary data.</text>
</comment>
<dbReference type="InterPro" id="IPR008030">
    <property type="entry name" value="NmrA-like"/>
</dbReference>
<dbReference type="InterPro" id="IPR051604">
    <property type="entry name" value="Ergot_Alk_Oxidoreductase"/>
</dbReference>
<accession>A0A7W3LSK1</accession>
<dbReference type="RefSeq" id="WP_182845584.1">
    <property type="nucleotide sequence ID" value="NZ_BAAALP010000001.1"/>
</dbReference>
<protein>
    <submittedName>
        <fullName evidence="2">Uncharacterized protein YbjT (DUF2867 family)</fullName>
    </submittedName>
</protein>
<proteinExistence type="predicted"/>
<gene>
    <name evidence="2" type="ORF">HNR61_005087</name>
</gene>
<organism evidence="2 3">
    <name type="scientific">Actinomadura namibiensis</name>
    <dbReference type="NCBI Taxonomy" id="182080"/>
    <lineage>
        <taxon>Bacteria</taxon>
        <taxon>Bacillati</taxon>
        <taxon>Actinomycetota</taxon>
        <taxon>Actinomycetes</taxon>
        <taxon>Streptosporangiales</taxon>
        <taxon>Thermomonosporaceae</taxon>
        <taxon>Actinomadura</taxon>
    </lineage>
</organism>
<dbReference type="PANTHER" id="PTHR43162:SF1">
    <property type="entry name" value="PRESTALK A DIFFERENTIATION PROTEIN A"/>
    <property type="match status" value="1"/>
</dbReference>
<dbReference type="SUPFAM" id="SSF51735">
    <property type="entry name" value="NAD(P)-binding Rossmann-fold domains"/>
    <property type="match status" value="1"/>
</dbReference>
<keyword evidence="3" id="KW-1185">Reference proteome</keyword>
<reference evidence="2 3" key="1">
    <citation type="submission" date="2020-08" db="EMBL/GenBank/DDBJ databases">
        <title>Genomic Encyclopedia of Type Strains, Phase IV (KMG-IV): sequencing the most valuable type-strain genomes for metagenomic binning, comparative biology and taxonomic classification.</title>
        <authorList>
            <person name="Goeker M."/>
        </authorList>
    </citation>
    <scope>NUCLEOTIDE SEQUENCE [LARGE SCALE GENOMIC DNA]</scope>
    <source>
        <strain evidence="2 3">DSM 44197</strain>
    </source>
</reference>
<sequence>MTILVTGATGNVGRQVVRELLGGGHRVRALTRDPARADLPREVEVAAGDLAVPDSLASALEGVTAVHLITFDARDGAPLRTGAQIARMAARAGVRHVTMLWSGEPGPVEEAVAAEGLPWTTLQPQEFMSNALLWSESVRTEGVVREPFGATRSAMIHEADIGAVAARTLTEDGHAGKEYVMTGPEVLDMPRKLAVLGEALGRGIRFVELTEEQARERMRRAGASQEAIDHVVGWYADPPEEAYTVTDTVERVLGRPARTFARWARENAGAFR</sequence>
<dbReference type="Gene3D" id="3.40.50.720">
    <property type="entry name" value="NAD(P)-binding Rossmann-like Domain"/>
    <property type="match status" value="1"/>
</dbReference>
<dbReference type="InterPro" id="IPR036291">
    <property type="entry name" value="NAD(P)-bd_dom_sf"/>
</dbReference>
<dbReference type="Proteomes" id="UP000572680">
    <property type="component" value="Unassembled WGS sequence"/>
</dbReference>
<dbReference type="PANTHER" id="PTHR43162">
    <property type="match status" value="1"/>
</dbReference>
<dbReference type="EMBL" id="JACJIA010000006">
    <property type="protein sequence ID" value="MBA8953437.1"/>
    <property type="molecule type" value="Genomic_DNA"/>
</dbReference>
<feature type="domain" description="NmrA-like" evidence="1">
    <location>
        <begin position="2"/>
        <end position="97"/>
    </location>
</feature>
<dbReference type="Gene3D" id="3.90.25.10">
    <property type="entry name" value="UDP-galactose 4-epimerase, domain 1"/>
    <property type="match status" value="1"/>
</dbReference>
<evidence type="ECO:0000313" key="3">
    <source>
        <dbReference type="Proteomes" id="UP000572680"/>
    </source>
</evidence>
<evidence type="ECO:0000313" key="2">
    <source>
        <dbReference type="EMBL" id="MBA8953437.1"/>
    </source>
</evidence>